<sequence length="850" mass="94913">MTGPKDPIKGERRVLAKPKILTQSALDQLPMAALVVDEEGKIVSANPYLCDLLRLPPSELLDRSIHEIVHADDHHLLASAAMSQTSASAQTIRLHGADDTVSVVCTSSAIANNSLLLMLPVDHLICEIAGLRNDETRWKYALDSALEGVWDHDFSTGNLFYSATWKRLRGMAEDAVVDGSLDTWIENVHPDDRAHVLASIERQDTGQVTYNTFQYRERHADGHWVWIESRGASVAYGPDGKPSRIIGTDTDITPRKEAEARLEEISRRLRLALDVSKIGVFDHNLETQETIWDERILAIYGLNPDDGAPSGGSWEDMLHPDDREMAIARVNQGVAAGAPFTNAFRIILADGEIRHIRANTAFYVDRDGTRKLIGANWDVTEDIALQEELRKAKAATEARNRELEEARIRIEYNALHDYLTDLPNRRYLDQILADDPTLNAILHLDLDRFKQINDTLGHQAGDAMLTHAAAILRSHADQDDFIARIGGDEFVILCRRGRSLDELGDLAARIVHAFRRPIPYDGQLCRLGASIGIAWRGESDTDPKQLLMNADIALYRAKSLGRDRFEAFSEQIQNQILSAKRTGDDIRQAIEEGQFVPYYQPQFDARSLELTGVETLVRWDHPERGILAPIHFLKVAEEINALPAIDKNIVEMAYADFEAWRRAGLVVPKISVNVSSRRLRDQSLISDLRAMRIPPDVMSFELLESIFLDDLEDEIAETIAALNALGIEIEIDDFGTGHASIIGLLNLNPARLKIDRALVGPITESAKQAKLVRAIIDIGHSLNIKVVAEGVETWEHAAILKDLGCDILQGYALARPMSRQDFEDRIKRGWKPSPQGDATAQKRPRIRAAK</sequence>
<accession>A0A7Y6Q3Z6</accession>
<dbReference type="InterPro" id="IPR052155">
    <property type="entry name" value="Biofilm_reg_signaling"/>
</dbReference>
<dbReference type="Gene3D" id="2.10.70.100">
    <property type="match status" value="1"/>
</dbReference>
<proteinExistence type="predicted"/>
<gene>
    <name evidence="6" type="ORF">HT585_07205</name>
</gene>
<dbReference type="InterPro" id="IPR000160">
    <property type="entry name" value="GGDEF_dom"/>
</dbReference>
<feature type="domain" description="PAC" evidence="3">
    <location>
        <begin position="340"/>
        <end position="391"/>
    </location>
</feature>
<dbReference type="InterPro" id="IPR035965">
    <property type="entry name" value="PAS-like_dom_sf"/>
</dbReference>
<dbReference type="NCBIfam" id="TIGR00229">
    <property type="entry name" value="sensory_box"/>
    <property type="match status" value="1"/>
</dbReference>
<reference evidence="6 7" key="1">
    <citation type="submission" date="2020-06" db="EMBL/GenBank/DDBJ databases">
        <authorList>
            <person name="Grouzdev D.S."/>
        </authorList>
    </citation>
    <scope>NUCLEOTIDE SEQUENCE [LARGE SCALE GENOMIC DNA]</scope>
    <source>
        <strain evidence="6 7">HO-A22</strain>
    </source>
</reference>
<dbReference type="InterPro" id="IPR000700">
    <property type="entry name" value="PAS-assoc_C"/>
</dbReference>
<organism evidence="6 7">
    <name type="scientific">Ensifer oleiphilus</name>
    <dbReference type="NCBI Taxonomy" id="2742698"/>
    <lineage>
        <taxon>Bacteria</taxon>
        <taxon>Pseudomonadati</taxon>
        <taxon>Pseudomonadota</taxon>
        <taxon>Alphaproteobacteria</taxon>
        <taxon>Hyphomicrobiales</taxon>
        <taxon>Rhizobiaceae</taxon>
        <taxon>Sinorhizobium/Ensifer group</taxon>
        <taxon>Ensifer</taxon>
    </lineage>
</organism>
<keyword evidence="7" id="KW-1185">Reference proteome</keyword>
<evidence type="ECO:0000313" key="7">
    <source>
        <dbReference type="Proteomes" id="UP000520198"/>
    </source>
</evidence>
<dbReference type="GO" id="GO:0006355">
    <property type="term" value="P:regulation of DNA-templated transcription"/>
    <property type="evidence" value="ECO:0007669"/>
    <property type="project" value="InterPro"/>
</dbReference>
<dbReference type="InterPro" id="IPR000014">
    <property type="entry name" value="PAS"/>
</dbReference>
<dbReference type="Pfam" id="PF00990">
    <property type="entry name" value="GGDEF"/>
    <property type="match status" value="1"/>
</dbReference>
<comment type="caution">
    <text evidence="6">The sequence shown here is derived from an EMBL/GenBank/DDBJ whole genome shotgun (WGS) entry which is preliminary data.</text>
</comment>
<dbReference type="PROSITE" id="PS50113">
    <property type="entry name" value="PAC"/>
    <property type="match status" value="2"/>
</dbReference>
<dbReference type="SUPFAM" id="SSF141868">
    <property type="entry name" value="EAL domain-like"/>
    <property type="match status" value="1"/>
</dbReference>
<evidence type="ECO:0000259" key="3">
    <source>
        <dbReference type="PROSITE" id="PS50113"/>
    </source>
</evidence>
<evidence type="ECO:0000256" key="1">
    <source>
        <dbReference type="SAM" id="MobiDB-lite"/>
    </source>
</evidence>
<dbReference type="Pfam" id="PF00989">
    <property type="entry name" value="PAS"/>
    <property type="match status" value="1"/>
</dbReference>
<dbReference type="Proteomes" id="UP000520198">
    <property type="component" value="Unassembled WGS sequence"/>
</dbReference>
<dbReference type="SUPFAM" id="SSF55785">
    <property type="entry name" value="PYP-like sensor domain (PAS domain)"/>
    <property type="match status" value="3"/>
</dbReference>
<dbReference type="Pfam" id="PF08447">
    <property type="entry name" value="PAS_3"/>
    <property type="match status" value="2"/>
</dbReference>
<dbReference type="CDD" id="cd01948">
    <property type="entry name" value="EAL"/>
    <property type="match status" value="1"/>
</dbReference>
<protein>
    <submittedName>
        <fullName evidence="6">EAL domain-containing protein</fullName>
    </submittedName>
</protein>
<dbReference type="InterPro" id="IPR013655">
    <property type="entry name" value="PAS_fold_3"/>
</dbReference>
<dbReference type="InterPro" id="IPR013767">
    <property type="entry name" value="PAS_fold"/>
</dbReference>
<dbReference type="InterPro" id="IPR029787">
    <property type="entry name" value="Nucleotide_cyclase"/>
</dbReference>
<evidence type="ECO:0000313" key="6">
    <source>
        <dbReference type="EMBL" id="NVD38634.1"/>
    </source>
</evidence>
<dbReference type="Gene3D" id="3.20.20.450">
    <property type="entry name" value="EAL domain"/>
    <property type="match status" value="1"/>
</dbReference>
<feature type="domain" description="PAS" evidence="2">
    <location>
        <begin position="25"/>
        <end position="89"/>
    </location>
</feature>
<dbReference type="InterPro" id="IPR035919">
    <property type="entry name" value="EAL_sf"/>
</dbReference>
<dbReference type="SMART" id="SM00086">
    <property type="entry name" value="PAC"/>
    <property type="match status" value="2"/>
</dbReference>
<dbReference type="PANTHER" id="PTHR44757">
    <property type="entry name" value="DIGUANYLATE CYCLASE DGCP"/>
    <property type="match status" value="1"/>
</dbReference>
<dbReference type="Pfam" id="PF00563">
    <property type="entry name" value="EAL"/>
    <property type="match status" value="1"/>
</dbReference>
<dbReference type="PROSITE" id="PS50112">
    <property type="entry name" value="PAS"/>
    <property type="match status" value="3"/>
</dbReference>
<dbReference type="CDD" id="cd00130">
    <property type="entry name" value="PAS"/>
    <property type="match status" value="3"/>
</dbReference>
<feature type="domain" description="PAS" evidence="2">
    <location>
        <begin position="134"/>
        <end position="207"/>
    </location>
</feature>
<feature type="domain" description="EAL" evidence="4">
    <location>
        <begin position="579"/>
        <end position="830"/>
    </location>
</feature>
<dbReference type="SMART" id="SM00267">
    <property type="entry name" value="GGDEF"/>
    <property type="match status" value="1"/>
</dbReference>
<dbReference type="Gene3D" id="3.30.70.270">
    <property type="match status" value="1"/>
</dbReference>
<dbReference type="SMART" id="SM00052">
    <property type="entry name" value="EAL"/>
    <property type="match status" value="1"/>
</dbReference>
<evidence type="ECO:0000259" key="2">
    <source>
        <dbReference type="PROSITE" id="PS50112"/>
    </source>
</evidence>
<dbReference type="EMBL" id="JABWDU010000002">
    <property type="protein sequence ID" value="NVD38634.1"/>
    <property type="molecule type" value="Genomic_DNA"/>
</dbReference>
<feature type="domain" description="GGDEF" evidence="5">
    <location>
        <begin position="437"/>
        <end position="570"/>
    </location>
</feature>
<feature type="region of interest" description="Disordered" evidence="1">
    <location>
        <begin position="826"/>
        <end position="850"/>
    </location>
</feature>
<evidence type="ECO:0000259" key="4">
    <source>
        <dbReference type="PROSITE" id="PS50883"/>
    </source>
</evidence>
<dbReference type="AlphaFoldDB" id="A0A7Y6Q3Z6"/>
<dbReference type="SMART" id="SM00091">
    <property type="entry name" value="PAS"/>
    <property type="match status" value="3"/>
</dbReference>
<dbReference type="InterPro" id="IPR001633">
    <property type="entry name" value="EAL_dom"/>
</dbReference>
<evidence type="ECO:0000259" key="5">
    <source>
        <dbReference type="PROSITE" id="PS50887"/>
    </source>
</evidence>
<dbReference type="SUPFAM" id="SSF55073">
    <property type="entry name" value="Nucleotide cyclase"/>
    <property type="match status" value="1"/>
</dbReference>
<dbReference type="RefSeq" id="WP_176352287.1">
    <property type="nucleotide sequence ID" value="NZ_JABWDU010000002.1"/>
</dbReference>
<dbReference type="Gene3D" id="3.30.450.20">
    <property type="entry name" value="PAS domain"/>
    <property type="match status" value="3"/>
</dbReference>
<feature type="domain" description="PAC" evidence="3">
    <location>
        <begin position="211"/>
        <end position="264"/>
    </location>
</feature>
<feature type="domain" description="PAS" evidence="2">
    <location>
        <begin position="265"/>
        <end position="337"/>
    </location>
</feature>
<dbReference type="InterPro" id="IPR043128">
    <property type="entry name" value="Rev_trsase/Diguanyl_cyclase"/>
</dbReference>
<dbReference type="CDD" id="cd01949">
    <property type="entry name" value="GGDEF"/>
    <property type="match status" value="1"/>
</dbReference>
<dbReference type="InterPro" id="IPR001610">
    <property type="entry name" value="PAC"/>
</dbReference>
<dbReference type="NCBIfam" id="TIGR00254">
    <property type="entry name" value="GGDEF"/>
    <property type="match status" value="1"/>
</dbReference>
<dbReference type="PROSITE" id="PS50887">
    <property type="entry name" value="GGDEF"/>
    <property type="match status" value="1"/>
</dbReference>
<dbReference type="PROSITE" id="PS50883">
    <property type="entry name" value="EAL"/>
    <property type="match status" value="1"/>
</dbReference>
<dbReference type="PANTHER" id="PTHR44757:SF2">
    <property type="entry name" value="BIOFILM ARCHITECTURE MAINTENANCE PROTEIN MBAA"/>
    <property type="match status" value="1"/>
</dbReference>
<name>A0A7Y6Q3Z6_9HYPH</name>